<dbReference type="GO" id="GO:0003964">
    <property type="term" value="F:RNA-directed DNA polymerase activity"/>
    <property type="evidence" value="ECO:0007669"/>
    <property type="project" value="UniProtKB-KW"/>
</dbReference>
<reference evidence="3" key="2">
    <citation type="submission" date="2022-01" db="EMBL/GenBank/DDBJ databases">
        <authorList>
            <person name="Yamashiro T."/>
            <person name="Shiraishi A."/>
            <person name="Satake H."/>
            <person name="Nakayama K."/>
        </authorList>
    </citation>
    <scope>NUCLEOTIDE SEQUENCE</scope>
</reference>
<keyword evidence="3" id="KW-0808">Transferase</keyword>
<name>A0ABQ4ZBV2_9ASTR</name>
<reference evidence="3" key="1">
    <citation type="journal article" date="2022" name="Int. J. Mol. Sci.">
        <title>Draft Genome of Tanacetum Coccineum: Genomic Comparison of Closely Related Tanacetum-Family Plants.</title>
        <authorList>
            <person name="Yamashiro T."/>
            <person name="Shiraishi A."/>
            <person name="Nakayama K."/>
            <person name="Satake H."/>
        </authorList>
    </citation>
    <scope>NUCLEOTIDE SEQUENCE</scope>
</reference>
<accession>A0ABQ4ZBV2</accession>
<evidence type="ECO:0000256" key="1">
    <source>
        <dbReference type="SAM" id="MobiDB-lite"/>
    </source>
</evidence>
<dbReference type="PANTHER" id="PTHR33223:SF11">
    <property type="entry name" value="ELEMENT PROTEIN, PUTATIVE-RELATED"/>
    <property type="match status" value="1"/>
</dbReference>
<gene>
    <name evidence="3" type="ORF">Tco_0769382</name>
</gene>
<feature type="region of interest" description="Disordered" evidence="1">
    <location>
        <begin position="262"/>
        <end position="289"/>
    </location>
</feature>
<keyword evidence="3" id="KW-0548">Nucleotidyltransferase</keyword>
<keyword evidence="3" id="KW-0695">RNA-directed DNA polymerase</keyword>
<evidence type="ECO:0000259" key="2">
    <source>
        <dbReference type="Pfam" id="PF03732"/>
    </source>
</evidence>
<evidence type="ECO:0000313" key="3">
    <source>
        <dbReference type="EMBL" id="GJS86746.1"/>
    </source>
</evidence>
<evidence type="ECO:0000313" key="4">
    <source>
        <dbReference type="Proteomes" id="UP001151760"/>
    </source>
</evidence>
<organism evidence="3 4">
    <name type="scientific">Tanacetum coccineum</name>
    <dbReference type="NCBI Taxonomy" id="301880"/>
    <lineage>
        <taxon>Eukaryota</taxon>
        <taxon>Viridiplantae</taxon>
        <taxon>Streptophyta</taxon>
        <taxon>Embryophyta</taxon>
        <taxon>Tracheophyta</taxon>
        <taxon>Spermatophyta</taxon>
        <taxon>Magnoliopsida</taxon>
        <taxon>eudicotyledons</taxon>
        <taxon>Gunneridae</taxon>
        <taxon>Pentapetalae</taxon>
        <taxon>asterids</taxon>
        <taxon>campanulids</taxon>
        <taxon>Asterales</taxon>
        <taxon>Asteraceae</taxon>
        <taxon>Asteroideae</taxon>
        <taxon>Anthemideae</taxon>
        <taxon>Anthemidinae</taxon>
        <taxon>Tanacetum</taxon>
    </lineage>
</organism>
<proteinExistence type="predicted"/>
<dbReference type="InterPro" id="IPR005162">
    <property type="entry name" value="Retrotrans_gag_dom"/>
</dbReference>
<feature type="domain" description="Retrotransposon gag" evidence="2">
    <location>
        <begin position="44"/>
        <end position="135"/>
    </location>
</feature>
<comment type="caution">
    <text evidence="3">The sequence shown here is derived from an EMBL/GenBank/DDBJ whole genome shotgun (WGS) entry which is preliminary data.</text>
</comment>
<dbReference type="Proteomes" id="UP001151760">
    <property type="component" value="Unassembled WGS sequence"/>
</dbReference>
<feature type="region of interest" description="Disordered" evidence="1">
    <location>
        <begin position="220"/>
        <end position="239"/>
    </location>
</feature>
<dbReference type="Pfam" id="PF03732">
    <property type="entry name" value="Retrotrans_gag"/>
    <property type="match status" value="1"/>
</dbReference>
<protein>
    <submittedName>
        <fullName evidence="3">Reverse transcriptase domain-containing protein</fullName>
    </submittedName>
</protein>
<keyword evidence="4" id="KW-1185">Reference proteome</keyword>
<dbReference type="PANTHER" id="PTHR33223">
    <property type="entry name" value="CCHC-TYPE DOMAIN-CONTAINING PROTEIN"/>
    <property type="match status" value="1"/>
</dbReference>
<dbReference type="EMBL" id="BQNB010011144">
    <property type="protein sequence ID" value="GJS86746.1"/>
    <property type="molecule type" value="Genomic_DNA"/>
</dbReference>
<sequence>MDDEPMWAADHVVALTLSSTITIPETANEFSIKDTENEIVRLMMFRLSLTEEAKTWLDELNEGTIETWDELQTAFISQFFPPALFDRLLGEIRAFSPNENESLTDAWLHMKEMLQNCHGHNPSKGNIIKIFYHGFSEITQELLNAAAGGIFLYKTSNQAYQLLEDKVLVKLDWAKNQKTKSSLKKIVAFADECSSNPDTNKIMTRMDAMTIKIDAQYKELQSRAKQPTPDHDDDDMPMSREKEDKFMQTFCKTHFYNDYHDRDLNRDNCRSSERNDYNRDNYRSNTDDKPYDLQIQFNDCMKSQQSTNAFVKETFSDLKTQLETVAKNHHASIQNLETKFDRLADKQSGRPSGYLPSNT</sequence>